<name>D7KNP7_ARALL</name>
<dbReference type="GO" id="GO:0005524">
    <property type="term" value="F:ATP binding"/>
    <property type="evidence" value="ECO:0007669"/>
    <property type="project" value="UniProtKB-KW"/>
</dbReference>
<evidence type="ECO:0008006" key="8">
    <source>
        <dbReference type="Google" id="ProtNLM"/>
    </source>
</evidence>
<feature type="non-terminal residue" evidence="6">
    <location>
        <position position="162"/>
    </location>
</feature>
<keyword evidence="5" id="KW-0067">ATP-binding</keyword>
<evidence type="ECO:0000256" key="2">
    <source>
        <dbReference type="ARBA" id="ARBA00022679"/>
    </source>
</evidence>
<keyword evidence="4" id="KW-0418">Kinase</keyword>
<dbReference type="SUPFAM" id="SSF56112">
    <property type="entry name" value="Protein kinase-like (PK-like)"/>
    <property type="match status" value="1"/>
</dbReference>
<dbReference type="eggNOG" id="KOG0667">
    <property type="taxonomic scope" value="Eukaryota"/>
</dbReference>
<dbReference type="Gene3D" id="1.10.510.10">
    <property type="entry name" value="Transferase(Phosphotransferase) domain 1"/>
    <property type="match status" value="1"/>
</dbReference>
<keyword evidence="3" id="KW-0547">Nucleotide-binding</keyword>
<keyword evidence="2" id="KW-0808">Transferase</keyword>
<protein>
    <recommendedName>
        <fullName evidence="8">Protein kinase domain-containing protein</fullName>
    </recommendedName>
</protein>
<dbReference type="HOGENOM" id="CLU_1847860_0_0_1"/>
<evidence type="ECO:0000256" key="4">
    <source>
        <dbReference type="ARBA" id="ARBA00022777"/>
    </source>
</evidence>
<dbReference type="EMBL" id="GL348713">
    <property type="protein sequence ID" value="EFH70227.1"/>
    <property type="molecule type" value="Genomic_DNA"/>
</dbReference>
<dbReference type="AlphaFoldDB" id="D7KNP7"/>
<dbReference type="PANTHER" id="PTHR24058:SF113">
    <property type="entry name" value="HYPOTHETICAL SER-THR PROTEIN KINASE"/>
    <property type="match status" value="1"/>
</dbReference>
<proteinExistence type="predicted"/>
<organism evidence="7">
    <name type="scientific">Arabidopsis lyrata subsp. lyrata</name>
    <name type="common">Lyre-leaved rock-cress</name>
    <dbReference type="NCBI Taxonomy" id="81972"/>
    <lineage>
        <taxon>Eukaryota</taxon>
        <taxon>Viridiplantae</taxon>
        <taxon>Streptophyta</taxon>
        <taxon>Embryophyta</taxon>
        <taxon>Tracheophyta</taxon>
        <taxon>Spermatophyta</taxon>
        <taxon>Magnoliopsida</taxon>
        <taxon>eudicotyledons</taxon>
        <taxon>Gunneridae</taxon>
        <taxon>Pentapetalae</taxon>
        <taxon>rosids</taxon>
        <taxon>malvids</taxon>
        <taxon>Brassicales</taxon>
        <taxon>Brassicaceae</taxon>
        <taxon>Camelineae</taxon>
        <taxon>Arabidopsis</taxon>
    </lineage>
</organism>
<reference evidence="7" key="1">
    <citation type="journal article" date="2011" name="Nat. Genet.">
        <title>The Arabidopsis lyrata genome sequence and the basis of rapid genome size change.</title>
        <authorList>
            <person name="Hu T.T."/>
            <person name="Pattyn P."/>
            <person name="Bakker E.G."/>
            <person name="Cao J."/>
            <person name="Cheng J.-F."/>
            <person name="Clark R.M."/>
            <person name="Fahlgren N."/>
            <person name="Fawcett J.A."/>
            <person name="Grimwood J."/>
            <person name="Gundlach H."/>
            <person name="Haberer G."/>
            <person name="Hollister J.D."/>
            <person name="Ossowski S."/>
            <person name="Ottilar R.P."/>
            <person name="Salamov A.A."/>
            <person name="Schneeberger K."/>
            <person name="Spannagl M."/>
            <person name="Wang X."/>
            <person name="Yang L."/>
            <person name="Nasrallah M.E."/>
            <person name="Bergelson J."/>
            <person name="Carrington J.C."/>
            <person name="Gaut B.S."/>
            <person name="Schmutz J."/>
            <person name="Mayer K.F.X."/>
            <person name="Van de Peer Y."/>
            <person name="Grigoriev I.V."/>
            <person name="Nordborg M."/>
            <person name="Weigel D."/>
            <person name="Guo Y.-L."/>
        </authorList>
    </citation>
    <scope>NUCLEOTIDE SEQUENCE [LARGE SCALE GENOMIC DNA]</scope>
    <source>
        <strain evidence="7">cv. MN47</strain>
    </source>
</reference>
<evidence type="ECO:0000256" key="3">
    <source>
        <dbReference type="ARBA" id="ARBA00022741"/>
    </source>
</evidence>
<sequence length="162" mass="18701">APEVILGLPYDEKLICGLLGFSSKTLSHILKKLTSNTNKMYQSVAMILVRIVTVLGLLETEMLEKGQETHKYFTKEYDLYHLNEIKNFDISKKKTQKTYCLNESNKIEYIITEELCLEEQLHVSDELFLDFVKSILEINPLIRPTALEVLNHPWLSSSSYNS</sequence>
<dbReference type="STRING" id="81972.D7KNP7"/>
<evidence type="ECO:0000313" key="6">
    <source>
        <dbReference type="EMBL" id="EFH70227.1"/>
    </source>
</evidence>
<keyword evidence="1" id="KW-0723">Serine/threonine-protein kinase</keyword>
<dbReference type="GO" id="GO:0004674">
    <property type="term" value="F:protein serine/threonine kinase activity"/>
    <property type="evidence" value="ECO:0007669"/>
    <property type="project" value="UniProtKB-KW"/>
</dbReference>
<dbReference type="PANTHER" id="PTHR24058">
    <property type="entry name" value="DUAL SPECIFICITY PROTEIN KINASE"/>
    <property type="match status" value="1"/>
</dbReference>
<dbReference type="Proteomes" id="UP000008694">
    <property type="component" value="Unassembled WGS sequence"/>
</dbReference>
<evidence type="ECO:0000313" key="7">
    <source>
        <dbReference type="Proteomes" id="UP000008694"/>
    </source>
</evidence>
<dbReference type="InterPro" id="IPR011009">
    <property type="entry name" value="Kinase-like_dom_sf"/>
</dbReference>
<evidence type="ECO:0000256" key="5">
    <source>
        <dbReference type="ARBA" id="ARBA00022840"/>
    </source>
</evidence>
<dbReference type="InterPro" id="IPR050494">
    <property type="entry name" value="Ser_Thr_dual-spec_kinase"/>
</dbReference>
<keyword evidence="7" id="KW-1185">Reference proteome</keyword>
<feature type="non-terminal residue" evidence="6">
    <location>
        <position position="1"/>
    </location>
</feature>
<evidence type="ECO:0000256" key="1">
    <source>
        <dbReference type="ARBA" id="ARBA00022527"/>
    </source>
</evidence>
<accession>D7KNP7</accession>
<dbReference type="Gramene" id="fgenesh2_kg.1__3745__AT4G03175.1">
    <property type="protein sequence ID" value="fgenesh2_kg.1__3745__AT4G03175.1"/>
    <property type="gene ID" value="fgenesh2_kg.1__3745__AT4G03175.1"/>
</dbReference>
<gene>
    <name evidence="6" type="ORF">ARALYDRAFT_473791</name>
</gene>